<proteinExistence type="predicted"/>
<dbReference type="InterPro" id="IPR037079">
    <property type="entry name" value="AF2212/PG0164-like_sf"/>
</dbReference>
<sequence>MSWTFDAELFRWKSDASWFFVRLPQELSDEVRDSLTAPPGGFGSVRVVVSIGGSTWATSLFPEGKGGPYVLPVKKPVRIAEGIDDGDVVTVRIALEQA</sequence>
<dbReference type="RefSeq" id="WP_131582529.1">
    <property type="nucleotide sequence ID" value="NZ_SJZJ01000008.1"/>
</dbReference>
<accession>A0A4R1CDY1</accession>
<protein>
    <submittedName>
        <fullName evidence="1">DUF1905 domain-containing protein</fullName>
    </submittedName>
</protein>
<organism evidence="1 2">
    <name type="scientific">Nocardioides jejuensis</name>
    <dbReference type="NCBI Taxonomy" id="2502782"/>
    <lineage>
        <taxon>Bacteria</taxon>
        <taxon>Bacillati</taxon>
        <taxon>Actinomycetota</taxon>
        <taxon>Actinomycetes</taxon>
        <taxon>Propionibacteriales</taxon>
        <taxon>Nocardioidaceae</taxon>
        <taxon>Nocardioides</taxon>
    </lineage>
</organism>
<gene>
    <name evidence="1" type="ORF">EPD65_06900</name>
</gene>
<keyword evidence="2" id="KW-1185">Reference proteome</keyword>
<dbReference type="AlphaFoldDB" id="A0A4R1CDY1"/>
<dbReference type="EMBL" id="SJZJ01000008">
    <property type="protein sequence ID" value="TCJ29443.1"/>
    <property type="molecule type" value="Genomic_DNA"/>
</dbReference>
<dbReference type="OrthoDB" id="9808666at2"/>
<dbReference type="SUPFAM" id="SSF141694">
    <property type="entry name" value="AF2212/PG0164-like"/>
    <property type="match status" value="1"/>
</dbReference>
<dbReference type="Proteomes" id="UP000295453">
    <property type="component" value="Unassembled WGS sequence"/>
</dbReference>
<evidence type="ECO:0000313" key="1">
    <source>
        <dbReference type="EMBL" id="TCJ29443.1"/>
    </source>
</evidence>
<comment type="caution">
    <text evidence="1">The sequence shown here is derived from an EMBL/GenBank/DDBJ whole genome shotgun (WGS) entry which is preliminary data.</text>
</comment>
<evidence type="ECO:0000313" key="2">
    <source>
        <dbReference type="Proteomes" id="UP000295453"/>
    </source>
</evidence>
<dbReference type="InterPro" id="IPR015018">
    <property type="entry name" value="DUF1905"/>
</dbReference>
<reference evidence="1 2" key="1">
    <citation type="submission" date="2019-03" db="EMBL/GenBank/DDBJ databases">
        <authorList>
            <person name="Kim M.K.M."/>
        </authorList>
    </citation>
    <scope>NUCLEOTIDE SEQUENCE [LARGE SCALE GENOMIC DNA]</scope>
    <source>
        <strain evidence="1 2">18JY15-6</strain>
    </source>
</reference>
<dbReference type="Gene3D" id="2.40.30.100">
    <property type="entry name" value="AF2212/PG0164-like"/>
    <property type="match status" value="1"/>
</dbReference>
<dbReference type="Pfam" id="PF08922">
    <property type="entry name" value="DUF1905"/>
    <property type="match status" value="1"/>
</dbReference>
<name>A0A4R1CDY1_9ACTN</name>